<dbReference type="EMBL" id="JH668466">
    <property type="protein sequence ID" value="KAG6454431.1"/>
    <property type="molecule type" value="Genomic_DNA"/>
</dbReference>
<protein>
    <submittedName>
        <fullName evidence="1">Uncharacterized protein</fullName>
    </submittedName>
</protein>
<reference evidence="1" key="1">
    <citation type="journal article" date="2016" name="Insect Biochem. Mol. Biol.">
        <title>Multifaceted biological insights from a draft genome sequence of the tobacco hornworm moth, Manduca sexta.</title>
        <authorList>
            <person name="Kanost M.R."/>
            <person name="Arrese E.L."/>
            <person name="Cao X."/>
            <person name="Chen Y.R."/>
            <person name="Chellapilla S."/>
            <person name="Goldsmith M.R."/>
            <person name="Grosse-Wilde E."/>
            <person name="Heckel D.G."/>
            <person name="Herndon N."/>
            <person name="Jiang H."/>
            <person name="Papanicolaou A."/>
            <person name="Qu J."/>
            <person name="Soulages J.L."/>
            <person name="Vogel H."/>
            <person name="Walters J."/>
            <person name="Waterhouse R.M."/>
            <person name="Ahn S.J."/>
            <person name="Almeida F.C."/>
            <person name="An C."/>
            <person name="Aqrawi P."/>
            <person name="Bretschneider A."/>
            <person name="Bryant W.B."/>
            <person name="Bucks S."/>
            <person name="Chao H."/>
            <person name="Chevignon G."/>
            <person name="Christen J.M."/>
            <person name="Clarke D.F."/>
            <person name="Dittmer N.T."/>
            <person name="Ferguson L.C.F."/>
            <person name="Garavelou S."/>
            <person name="Gordon K.H.J."/>
            <person name="Gunaratna R.T."/>
            <person name="Han Y."/>
            <person name="Hauser F."/>
            <person name="He Y."/>
            <person name="Heidel-Fischer H."/>
            <person name="Hirsh A."/>
            <person name="Hu Y."/>
            <person name="Jiang H."/>
            <person name="Kalra D."/>
            <person name="Klinner C."/>
            <person name="Konig C."/>
            <person name="Kovar C."/>
            <person name="Kroll A.R."/>
            <person name="Kuwar S.S."/>
            <person name="Lee S.L."/>
            <person name="Lehman R."/>
            <person name="Li K."/>
            <person name="Li Z."/>
            <person name="Liang H."/>
            <person name="Lovelace S."/>
            <person name="Lu Z."/>
            <person name="Mansfield J.H."/>
            <person name="McCulloch K.J."/>
            <person name="Mathew T."/>
            <person name="Morton B."/>
            <person name="Muzny D.M."/>
            <person name="Neunemann D."/>
            <person name="Ongeri F."/>
            <person name="Pauchet Y."/>
            <person name="Pu L.L."/>
            <person name="Pyrousis I."/>
            <person name="Rao X.J."/>
            <person name="Redding A."/>
            <person name="Roesel C."/>
            <person name="Sanchez-Gracia A."/>
            <person name="Schaack S."/>
            <person name="Shukla A."/>
            <person name="Tetreau G."/>
            <person name="Wang Y."/>
            <person name="Xiong G.H."/>
            <person name="Traut W."/>
            <person name="Walsh T.K."/>
            <person name="Worley K.C."/>
            <person name="Wu D."/>
            <person name="Wu W."/>
            <person name="Wu Y.Q."/>
            <person name="Zhang X."/>
            <person name="Zou Z."/>
            <person name="Zucker H."/>
            <person name="Briscoe A.D."/>
            <person name="Burmester T."/>
            <person name="Clem R.J."/>
            <person name="Feyereisen R."/>
            <person name="Grimmelikhuijzen C.J.P."/>
            <person name="Hamodrakas S.J."/>
            <person name="Hansson B.S."/>
            <person name="Huguet E."/>
            <person name="Jermiin L.S."/>
            <person name="Lan Q."/>
            <person name="Lehman H.K."/>
            <person name="Lorenzen M."/>
            <person name="Merzendorfer H."/>
            <person name="Michalopoulos I."/>
            <person name="Morton D.B."/>
            <person name="Muthukrishnan S."/>
            <person name="Oakeshott J.G."/>
            <person name="Palmer W."/>
            <person name="Park Y."/>
            <person name="Passarelli A.L."/>
            <person name="Rozas J."/>
            <person name="Schwartz L.M."/>
            <person name="Smith W."/>
            <person name="Southgate A."/>
            <person name="Vilcinskas A."/>
            <person name="Vogt R."/>
            <person name="Wang P."/>
            <person name="Werren J."/>
            <person name="Yu X.Q."/>
            <person name="Zhou J.J."/>
            <person name="Brown S.J."/>
            <person name="Scherer S.E."/>
            <person name="Richards S."/>
            <person name="Blissard G.W."/>
        </authorList>
    </citation>
    <scope>NUCLEOTIDE SEQUENCE</scope>
</reference>
<accession>A0A922CQE1</accession>
<reference evidence="1" key="2">
    <citation type="submission" date="2020-12" db="EMBL/GenBank/DDBJ databases">
        <authorList>
            <person name="Kanost M."/>
        </authorList>
    </citation>
    <scope>NUCLEOTIDE SEQUENCE</scope>
</reference>
<evidence type="ECO:0000313" key="1">
    <source>
        <dbReference type="EMBL" id="KAG6454431.1"/>
    </source>
</evidence>
<proteinExistence type="predicted"/>
<dbReference type="Proteomes" id="UP000791440">
    <property type="component" value="Unassembled WGS sequence"/>
</dbReference>
<organism evidence="1 2">
    <name type="scientific">Manduca sexta</name>
    <name type="common">Tobacco hawkmoth</name>
    <name type="synonym">Tobacco hornworm</name>
    <dbReference type="NCBI Taxonomy" id="7130"/>
    <lineage>
        <taxon>Eukaryota</taxon>
        <taxon>Metazoa</taxon>
        <taxon>Ecdysozoa</taxon>
        <taxon>Arthropoda</taxon>
        <taxon>Hexapoda</taxon>
        <taxon>Insecta</taxon>
        <taxon>Pterygota</taxon>
        <taxon>Neoptera</taxon>
        <taxon>Endopterygota</taxon>
        <taxon>Lepidoptera</taxon>
        <taxon>Glossata</taxon>
        <taxon>Ditrysia</taxon>
        <taxon>Bombycoidea</taxon>
        <taxon>Sphingidae</taxon>
        <taxon>Sphinginae</taxon>
        <taxon>Sphingini</taxon>
        <taxon>Manduca</taxon>
    </lineage>
</organism>
<dbReference type="AlphaFoldDB" id="A0A922CQE1"/>
<keyword evidence="2" id="KW-1185">Reference proteome</keyword>
<name>A0A922CQE1_MANSE</name>
<evidence type="ECO:0000313" key="2">
    <source>
        <dbReference type="Proteomes" id="UP000791440"/>
    </source>
</evidence>
<comment type="caution">
    <text evidence="1">The sequence shown here is derived from an EMBL/GenBank/DDBJ whole genome shotgun (WGS) entry which is preliminary data.</text>
</comment>
<gene>
    <name evidence="1" type="ORF">O3G_MSEX008675</name>
</gene>
<sequence length="303" mass="33494">MPSVLQDFQWEKIIIFKVVNQFTVYYCCNIHDNMTKLVQISVLLTTILLGEVNSVTIFQGLSIKKGIDISLIPFPIKPIAFIKEKWTPFGSFGMKHEIAKREDINIKEPEVIVTPVPVPAYVVPEVPRPAILPVAPVVEHHDEEIIHEKVEQEIPLVTPSAAPVVENIVSETPIVPVEEPAPIVHKEVIVVPTEAPPVLITPVPPIPIQAPPIVLVPTPIPNNLNTDISRVPSINNYLNSVEKSVPVIVPPVQEVKETPPPSLFSGFLQRDGLRNGSKLAIQLGSAFLHFMTQVFNNPRTPFA</sequence>